<proteinExistence type="predicted"/>
<keyword evidence="3" id="KW-1185">Reference proteome</keyword>
<accession>A0A8E2FBM1</accession>
<gene>
    <name evidence="2" type="ORF">AOQ84DRAFT_384897</name>
</gene>
<name>A0A8E2FBM1_9PEZI</name>
<dbReference type="EMBL" id="KV748602">
    <property type="protein sequence ID" value="OCL14197.1"/>
    <property type="molecule type" value="Genomic_DNA"/>
</dbReference>
<sequence length="407" mass="44071">MHRYHGEEADPYLYLHHPTHPRADYLTRILRAEIRESVLSLAETRLQHLYSKVLDEANYCWAMDLEAGTNLYKTDRVLPIPDQLHNTRAVFMVAACQMGCDFRWMKEWLSGHVHNPTGDIVMRNYPIVHSLMLALRANDLLAEQGRPQHRFRGCERAVQFYYRQNLEAPILINEVPAGGRGALGGPRSMDEQGFGRGPRGGRPVLDIADLGDSGDSGNEEQFGQGFGAFQQQGASQGLRPSRYAAAQSSGAGLSNRIARGLSTARGLGGTRGLGGATGRPSAARGLGAARGRGAAGGQRQRPFAQEQNSDEDEDLGQGQMGARGLGNARGGGITRGGFRQDQNIRQVTAGPNDAANRFVGFGNDDMDGETGGVDNDEDTDGFLGSDDNDEDSRGLLGSTDMSFLRPI</sequence>
<dbReference type="AlphaFoldDB" id="A0A8E2FBM1"/>
<feature type="region of interest" description="Disordered" evidence="1">
    <location>
        <begin position="264"/>
        <end position="407"/>
    </location>
</feature>
<reference evidence="2 3" key="1">
    <citation type="journal article" date="2016" name="Nat. Commun.">
        <title>Ectomycorrhizal ecology is imprinted in the genome of the dominant symbiotic fungus Cenococcum geophilum.</title>
        <authorList>
            <consortium name="DOE Joint Genome Institute"/>
            <person name="Peter M."/>
            <person name="Kohler A."/>
            <person name="Ohm R.A."/>
            <person name="Kuo A."/>
            <person name="Krutzmann J."/>
            <person name="Morin E."/>
            <person name="Arend M."/>
            <person name="Barry K.W."/>
            <person name="Binder M."/>
            <person name="Choi C."/>
            <person name="Clum A."/>
            <person name="Copeland A."/>
            <person name="Grisel N."/>
            <person name="Haridas S."/>
            <person name="Kipfer T."/>
            <person name="LaButti K."/>
            <person name="Lindquist E."/>
            <person name="Lipzen A."/>
            <person name="Maire R."/>
            <person name="Meier B."/>
            <person name="Mihaltcheva S."/>
            <person name="Molinier V."/>
            <person name="Murat C."/>
            <person name="Poggeler S."/>
            <person name="Quandt C.A."/>
            <person name="Sperisen C."/>
            <person name="Tritt A."/>
            <person name="Tisserant E."/>
            <person name="Crous P.W."/>
            <person name="Henrissat B."/>
            <person name="Nehls U."/>
            <person name="Egli S."/>
            <person name="Spatafora J.W."/>
            <person name="Grigoriev I.V."/>
            <person name="Martin F.M."/>
        </authorList>
    </citation>
    <scope>NUCLEOTIDE SEQUENCE [LARGE SCALE GENOMIC DNA]</scope>
    <source>
        <strain evidence="2 3">CBS 207.34</strain>
    </source>
</reference>
<evidence type="ECO:0000313" key="2">
    <source>
        <dbReference type="EMBL" id="OCL14197.1"/>
    </source>
</evidence>
<dbReference type="Proteomes" id="UP000250140">
    <property type="component" value="Unassembled WGS sequence"/>
</dbReference>
<evidence type="ECO:0000256" key="1">
    <source>
        <dbReference type="SAM" id="MobiDB-lite"/>
    </source>
</evidence>
<protein>
    <submittedName>
        <fullName evidence="2">Uncharacterized protein</fullName>
    </submittedName>
</protein>
<evidence type="ECO:0000313" key="3">
    <source>
        <dbReference type="Proteomes" id="UP000250140"/>
    </source>
</evidence>
<feature type="compositionally biased region" description="Acidic residues" evidence="1">
    <location>
        <begin position="364"/>
        <end position="390"/>
    </location>
</feature>
<organism evidence="2 3">
    <name type="scientific">Glonium stellatum</name>
    <dbReference type="NCBI Taxonomy" id="574774"/>
    <lineage>
        <taxon>Eukaryota</taxon>
        <taxon>Fungi</taxon>
        <taxon>Dikarya</taxon>
        <taxon>Ascomycota</taxon>
        <taxon>Pezizomycotina</taxon>
        <taxon>Dothideomycetes</taxon>
        <taxon>Pleosporomycetidae</taxon>
        <taxon>Gloniales</taxon>
        <taxon>Gloniaceae</taxon>
        <taxon>Glonium</taxon>
    </lineage>
</organism>
<feature type="compositionally biased region" description="Gly residues" evidence="1">
    <location>
        <begin position="318"/>
        <end position="335"/>
    </location>
</feature>
<feature type="compositionally biased region" description="Gly residues" evidence="1">
    <location>
        <begin position="266"/>
        <end position="277"/>
    </location>
</feature>